<dbReference type="InterPro" id="IPR029058">
    <property type="entry name" value="AB_hydrolase_fold"/>
</dbReference>
<protein>
    <submittedName>
        <fullName evidence="6">Ferric enterobactin esterase</fullName>
    </submittedName>
</protein>
<dbReference type="GO" id="GO:0008849">
    <property type="term" value="F:enterochelin esterase activity"/>
    <property type="evidence" value="ECO:0007669"/>
    <property type="project" value="InterPro"/>
</dbReference>
<evidence type="ECO:0000256" key="2">
    <source>
        <dbReference type="ARBA" id="ARBA00022490"/>
    </source>
</evidence>
<evidence type="ECO:0000256" key="4">
    <source>
        <dbReference type="ARBA" id="ARBA00024201"/>
    </source>
</evidence>
<evidence type="ECO:0000259" key="5">
    <source>
        <dbReference type="Pfam" id="PF11806"/>
    </source>
</evidence>
<dbReference type="InterPro" id="IPR014756">
    <property type="entry name" value="Ig_E-set"/>
</dbReference>
<reference evidence="6 7" key="1">
    <citation type="submission" date="2018-12" db="EMBL/GenBank/DDBJ databases">
        <authorList>
            <consortium name="Pathogen Informatics"/>
        </authorList>
    </citation>
    <scope>NUCLEOTIDE SEQUENCE [LARGE SCALE GENOMIC DNA]</scope>
    <source>
        <strain evidence="6 7">NCTC9419</strain>
    </source>
</reference>
<dbReference type="PANTHER" id="PTHR48098:SF3">
    <property type="entry name" value="IRON(III) ENTEROBACTIN ESTERASE"/>
    <property type="match status" value="1"/>
</dbReference>
<evidence type="ECO:0000313" key="6">
    <source>
        <dbReference type="EMBL" id="VEA69131.1"/>
    </source>
</evidence>
<gene>
    <name evidence="6" type="primary">fes_1</name>
    <name evidence="6" type="ORF">NCTC9419_00789</name>
</gene>
<dbReference type="SUPFAM" id="SSF81296">
    <property type="entry name" value="E set domains"/>
    <property type="match status" value="1"/>
</dbReference>
<dbReference type="Gene3D" id="2.60.40.10">
    <property type="entry name" value="Immunoglobulins"/>
    <property type="match status" value="1"/>
</dbReference>
<dbReference type="GO" id="GO:0005737">
    <property type="term" value="C:cytoplasm"/>
    <property type="evidence" value="ECO:0007669"/>
    <property type="project" value="UniProtKB-SubCell"/>
</dbReference>
<name>A0A3S4HY08_SERRU</name>
<evidence type="ECO:0000313" key="7">
    <source>
        <dbReference type="Proteomes" id="UP000271603"/>
    </source>
</evidence>
<keyword evidence="2" id="KW-0963">Cytoplasm</keyword>
<dbReference type="AlphaFoldDB" id="A0A3S4HY08"/>
<dbReference type="NCBIfam" id="NF007758">
    <property type="entry name" value="PRK10439.1"/>
    <property type="match status" value="1"/>
</dbReference>
<feature type="domain" description="Enterochelin esterase N-terminal" evidence="5">
    <location>
        <begin position="44"/>
        <end position="175"/>
    </location>
</feature>
<comment type="subcellular location">
    <subcellularLocation>
        <location evidence="1">Cytoplasm</location>
    </subcellularLocation>
</comment>
<dbReference type="InterPro" id="IPR021764">
    <property type="entry name" value="Enterochelin_esterase_N"/>
</dbReference>
<sequence>MKTEQQPASSTLLTSKHVGSHGWWLEIARRGTPLVEPADNGRWTVTFLWRDPQGCELTSAYRRVWININCLTDHHQPNPPQSLQRLSGSDVWYWQTELNADWRGSYCFIPSMDDRPLRVDGADAHANMHARRHWWHQVFAGATHDLLNPYRSWPAAGGNIVSGLHMPKAPPQPAWRDFDNYDVASGRCVPPAPARLQHHTWHSERLGNSRKVWVYTTGDADAAQRPLAILLDGQFWAQQMPVWDPLMRMTREGQLPAAVYVLIDIIDLPHRARELGCNAEFWLALQEELLPQLAQWAPHSAEAARTVVAGQSFGGLSALYAGLNWPQRFGAVVSQSGSFWWPRRDMLQLPTPPEDACWLQRQVEEGLGNHGSLKVFMEAGMHEPLVHQVSGQMATLLSRGGHRVHYRAVEGGHDALCWRGGLLDGLQALWQPTFASAHQATPAANPRLIQGARDGHAEPV</sequence>
<dbReference type="Pfam" id="PF11806">
    <property type="entry name" value="Enterochelin_N"/>
    <property type="match status" value="1"/>
</dbReference>
<dbReference type="EMBL" id="LR134155">
    <property type="protein sequence ID" value="VEA69131.1"/>
    <property type="molecule type" value="Genomic_DNA"/>
</dbReference>
<comment type="similarity">
    <text evidence="4">Belongs to the Fes family.</text>
</comment>
<dbReference type="GO" id="GO:0005506">
    <property type="term" value="F:iron ion binding"/>
    <property type="evidence" value="ECO:0007669"/>
    <property type="project" value="InterPro"/>
</dbReference>
<dbReference type="SUPFAM" id="SSF53474">
    <property type="entry name" value="alpha/beta-Hydrolases"/>
    <property type="match status" value="1"/>
</dbReference>
<dbReference type="GO" id="GO:0006826">
    <property type="term" value="P:iron ion transport"/>
    <property type="evidence" value="ECO:0007669"/>
    <property type="project" value="InterPro"/>
</dbReference>
<evidence type="ECO:0000256" key="3">
    <source>
        <dbReference type="ARBA" id="ARBA00022801"/>
    </source>
</evidence>
<dbReference type="STRING" id="61652.AXX16_1856"/>
<dbReference type="InterPro" id="IPR050583">
    <property type="entry name" value="Mycobacterial_A85_antigen"/>
</dbReference>
<proteinExistence type="inferred from homology"/>
<dbReference type="PANTHER" id="PTHR48098">
    <property type="entry name" value="ENTEROCHELIN ESTERASE-RELATED"/>
    <property type="match status" value="1"/>
</dbReference>
<dbReference type="Gene3D" id="3.40.50.1820">
    <property type="entry name" value="alpha/beta hydrolase"/>
    <property type="match status" value="1"/>
</dbReference>
<dbReference type="InterPro" id="IPR013783">
    <property type="entry name" value="Ig-like_fold"/>
</dbReference>
<dbReference type="Proteomes" id="UP000271603">
    <property type="component" value="Chromosome"/>
</dbReference>
<keyword evidence="3" id="KW-0378">Hydrolase</keyword>
<dbReference type="Pfam" id="PF00756">
    <property type="entry name" value="Esterase"/>
    <property type="match status" value="1"/>
</dbReference>
<accession>A0A3S4HY08</accession>
<organism evidence="6 7">
    <name type="scientific">Serratia rubidaea</name>
    <name type="common">Serratia marinorubra</name>
    <dbReference type="NCBI Taxonomy" id="61652"/>
    <lineage>
        <taxon>Bacteria</taxon>
        <taxon>Pseudomonadati</taxon>
        <taxon>Pseudomonadota</taxon>
        <taxon>Gammaproteobacteria</taxon>
        <taxon>Enterobacterales</taxon>
        <taxon>Yersiniaceae</taxon>
        <taxon>Serratia</taxon>
    </lineage>
</organism>
<evidence type="ECO:0000256" key="1">
    <source>
        <dbReference type="ARBA" id="ARBA00004496"/>
    </source>
</evidence>
<dbReference type="InterPro" id="IPR000801">
    <property type="entry name" value="Esterase-like"/>
</dbReference>